<protein>
    <submittedName>
        <fullName evidence="1">Uncharacterized protein</fullName>
    </submittedName>
</protein>
<reference evidence="1" key="2">
    <citation type="journal article" date="2015" name="Data Brief">
        <title>Shoot transcriptome of the giant reed, Arundo donax.</title>
        <authorList>
            <person name="Barrero R.A."/>
            <person name="Guerrero F.D."/>
            <person name="Moolhuijzen P."/>
            <person name="Goolsby J.A."/>
            <person name="Tidwell J."/>
            <person name="Bellgard S.E."/>
            <person name="Bellgard M.I."/>
        </authorList>
    </citation>
    <scope>NUCLEOTIDE SEQUENCE</scope>
    <source>
        <tissue evidence="1">Shoot tissue taken approximately 20 cm above the soil surface</tissue>
    </source>
</reference>
<reference evidence="1" key="1">
    <citation type="submission" date="2014-09" db="EMBL/GenBank/DDBJ databases">
        <authorList>
            <person name="Magalhaes I.L.F."/>
            <person name="Oliveira U."/>
            <person name="Santos F.R."/>
            <person name="Vidigal T.H.D.A."/>
            <person name="Brescovit A.D."/>
            <person name="Santos A.J."/>
        </authorList>
    </citation>
    <scope>NUCLEOTIDE SEQUENCE</scope>
    <source>
        <tissue evidence="1">Shoot tissue taken approximately 20 cm above the soil surface</tissue>
    </source>
</reference>
<proteinExistence type="predicted"/>
<name>A0A0A9EUI7_ARUDO</name>
<organism evidence="1">
    <name type="scientific">Arundo donax</name>
    <name type="common">Giant reed</name>
    <name type="synonym">Donax arundinaceus</name>
    <dbReference type="NCBI Taxonomy" id="35708"/>
    <lineage>
        <taxon>Eukaryota</taxon>
        <taxon>Viridiplantae</taxon>
        <taxon>Streptophyta</taxon>
        <taxon>Embryophyta</taxon>
        <taxon>Tracheophyta</taxon>
        <taxon>Spermatophyta</taxon>
        <taxon>Magnoliopsida</taxon>
        <taxon>Liliopsida</taxon>
        <taxon>Poales</taxon>
        <taxon>Poaceae</taxon>
        <taxon>PACMAD clade</taxon>
        <taxon>Arundinoideae</taxon>
        <taxon>Arundineae</taxon>
        <taxon>Arundo</taxon>
    </lineage>
</organism>
<accession>A0A0A9EUI7</accession>
<dbReference type="EMBL" id="GBRH01195262">
    <property type="protein sequence ID" value="JAE02634.1"/>
    <property type="molecule type" value="Transcribed_RNA"/>
</dbReference>
<dbReference type="AlphaFoldDB" id="A0A0A9EUI7"/>
<sequence>MEGYMFDGKEGKTIYYKGILSLNYYSL</sequence>
<evidence type="ECO:0000313" key="1">
    <source>
        <dbReference type="EMBL" id="JAE02634.1"/>
    </source>
</evidence>